<dbReference type="Pfam" id="PF00646">
    <property type="entry name" value="F-box"/>
    <property type="match status" value="1"/>
</dbReference>
<organism evidence="2 3">
    <name type="scientific">Rhynchospora tenuis</name>
    <dbReference type="NCBI Taxonomy" id="198213"/>
    <lineage>
        <taxon>Eukaryota</taxon>
        <taxon>Viridiplantae</taxon>
        <taxon>Streptophyta</taxon>
        <taxon>Embryophyta</taxon>
        <taxon>Tracheophyta</taxon>
        <taxon>Spermatophyta</taxon>
        <taxon>Magnoliopsida</taxon>
        <taxon>Liliopsida</taxon>
        <taxon>Poales</taxon>
        <taxon>Cyperaceae</taxon>
        <taxon>Cyperoideae</taxon>
        <taxon>Rhynchosporeae</taxon>
        <taxon>Rhynchospora</taxon>
    </lineage>
</organism>
<reference evidence="2 3" key="1">
    <citation type="journal article" date="2022" name="Cell">
        <title>Repeat-based holocentromeres influence genome architecture and karyotype evolution.</title>
        <authorList>
            <person name="Hofstatter P.G."/>
            <person name="Thangavel G."/>
            <person name="Lux T."/>
            <person name="Neumann P."/>
            <person name="Vondrak T."/>
            <person name="Novak P."/>
            <person name="Zhang M."/>
            <person name="Costa L."/>
            <person name="Castellani M."/>
            <person name="Scott A."/>
            <person name="Toegelov H."/>
            <person name="Fuchs J."/>
            <person name="Mata-Sucre Y."/>
            <person name="Dias Y."/>
            <person name="Vanzela A.L.L."/>
            <person name="Huettel B."/>
            <person name="Almeida C.C.S."/>
            <person name="Simkova H."/>
            <person name="Souza G."/>
            <person name="Pedrosa-Harand A."/>
            <person name="Macas J."/>
            <person name="Mayer K.F.X."/>
            <person name="Houben A."/>
            <person name="Marques A."/>
        </authorList>
    </citation>
    <scope>NUCLEOTIDE SEQUENCE [LARGE SCALE GENOMIC DNA]</scope>
    <source>
        <strain evidence="2">RhyTen1mFocal</strain>
    </source>
</reference>
<dbReference type="EMBL" id="JAMRDG010000002">
    <property type="protein sequence ID" value="KAJ3690469.1"/>
    <property type="molecule type" value="Genomic_DNA"/>
</dbReference>
<dbReference type="Gene3D" id="3.80.10.10">
    <property type="entry name" value="Ribonuclease Inhibitor"/>
    <property type="match status" value="1"/>
</dbReference>
<comment type="caution">
    <text evidence="2">The sequence shown here is derived from an EMBL/GenBank/DDBJ whole genome shotgun (WGS) entry which is preliminary data.</text>
</comment>
<proteinExistence type="predicted"/>
<dbReference type="SUPFAM" id="SSF81383">
    <property type="entry name" value="F-box domain"/>
    <property type="match status" value="1"/>
</dbReference>
<dbReference type="InterPro" id="IPR036047">
    <property type="entry name" value="F-box-like_dom_sf"/>
</dbReference>
<dbReference type="SUPFAM" id="SSF52047">
    <property type="entry name" value="RNI-like"/>
    <property type="match status" value="1"/>
</dbReference>
<name>A0AAD6EN13_9POAL</name>
<dbReference type="PANTHER" id="PTHR31639">
    <property type="entry name" value="F-BOX PROTEIN-LIKE"/>
    <property type="match status" value="1"/>
</dbReference>
<dbReference type="InterPro" id="IPR055411">
    <property type="entry name" value="LRR_FXL15/At3g58940/PEG3-like"/>
</dbReference>
<evidence type="ECO:0000313" key="2">
    <source>
        <dbReference type="EMBL" id="KAJ3690469.1"/>
    </source>
</evidence>
<dbReference type="InterPro" id="IPR032675">
    <property type="entry name" value="LRR_dom_sf"/>
</dbReference>
<dbReference type="InterPro" id="IPR053781">
    <property type="entry name" value="F-box_AtFBL13-like"/>
</dbReference>
<dbReference type="Proteomes" id="UP001210211">
    <property type="component" value="Unassembled WGS sequence"/>
</dbReference>
<dbReference type="InterPro" id="IPR006566">
    <property type="entry name" value="FBD"/>
</dbReference>
<accession>A0AAD6EN13</accession>
<protein>
    <recommendedName>
        <fullName evidence="1">FBD domain-containing protein</fullName>
    </recommendedName>
</protein>
<dbReference type="InterPro" id="IPR001810">
    <property type="entry name" value="F-box_dom"/>
</dbReference>
<dbReference type="AlphaFoldDB" id="A0AAD6EN13"/>
<feature type="domain" description="FBD" evidence="1">
    <location>
        <begin position="344"/>
        <end position="414"/>
    </location>
</feature>
<dbReference type="SMART" id="SM00579">
    <property type="entry name" value="FBD"/>
    <property type="match status" value="1"/>
</dbReference>
<dbReference type="CDD" id="cd22160">
    <property type="entry name" value="F-box_AtFBL13-like"/>
    <property type="match status" value="1"/>
</dbReference>
<dbReference type="PANTHER" id="PTHR31639:SF285">
    <property type="entry name" value="OS01G0730200 PROTEIN"/>
    <property type="match status" value="1"/>
</dbReference>
<keyword evidence="3" id="KW-1185">Reference proteome</keyword>
<sequence length="414" mass="47112">MSPKYKSGPLNSETKEVDMLSNLPEVVKEKILSLLPIKEAGRTSILSTQWRYKWSSIPELIIKDDLGCDASVDLHRSVDQILFLHHGPIHKFEFRTKKFHNSGTYHRWLLNLSRNGIRELILDLQNNYKIHSGLFSCQALTCLHLCNCTIELPRVFEGFKLLQTVKLENFAASEDAIEKLVSSSPLLEDLFLKDFKECIILNIVAPNLKNLVVEGQFIDIQLSAPGLLNLQVVMDAYPVEDDHIRSNLAKTLGCLPAIEKLEMHGDFVSYLAYEPLLDIFSVKFNHLKEICFSIDLTDLKDAALALLLFQNSPKLEILNVFHYYFEDDSTSGGLDFWEPIERKDCSFEHLQIVTIHDFLPSKPMLSFVRFVLSAAPNLIELTISEENSGVVDQTILKQLLRLKRVSSNAEIIVV</sequence>
<evidence type="ECO:0000313" key="3">
    <source>
        <dbReference type="Proteomes" id="UP001210211"/>
    </source>
</evidence>
<dbReference type="Pfam" id="PF24758">
    <property type="entry name" value="LRR_At5g56370"/>
    <property type="match status" value="1"/>
</dbReference>
<gene>
    <name evidence="2" type="ORF">LUZ61_019633</name>
</gene>
<evidence type="ECO:0000259" key="1">
    <source>
        <dbReference type="SMART" id="SM00579"/>
    </source>
</evidence>